<proteinExistence type="predicted"/>
<dbReference type="RefSeq" id="WP_351956689.1">
    <property type="nucleotide sequence ID" value="NZ_JBEOZM010000004.1"/>
</dbReference>
<evidence type="ECO:0000313" key="2">
    <source>
        <dbReference type="Proteomes" id="UP001490365"/>
    </source>
</evidence>
<dbReference type="Proteomes" id="UP001490365">
    <property type="component" value="Unassembled WGS sequence"/>
</dbReference>
<dbReference type="EMBL" id="JBEOZM010000004">
    <property type="protein sequence ID" value="MER6268052.1"/>
    <property type="molecule type" value="Genomic_DNA"/>
</dbReference>
<sequence>MVDGIGGIDGLKNLADKAKDVAEEHGDAIGAGLEKAGDLVDERTEGKYTEQIDTGVAKARQLVERLGEQGSGK</sequence>
<gene>
    <name evidence="1" type="ORF">ABT211_12220</name>
</gene>
<comment type="caution">
    <text evidence="1">The sequence shown here is derived from an EMBL/GenBank/DDBJ whole genome shotgun (WGS) entry which is preliminary data.</text>
</comment>
<dbReference type="Pfam" id="PF14013">
    <property type="entry name" value="MT0933_antitox"/>
    <property type="match status" value="1"/>
</dbReference>
<accession>A0ABV1TDE9</accession>
<organism evidence="1 2">
    <name type="scientific">Streptomyces sp. 900105755</name>
    <dbReference type="NCBI Taxonomy" id="3154389"/>
    <lineage>
        <taxon>Bacteria</taxon>
        <taxon>Bacillati</taxon>
        <taxon>Actinomycetota</taxon>
        <taxon>Actinomycetes</taxon>
        <taxon>Kitasatosporales</taxon>
        <taxon>Streptomycetaceae</taxon>
        <taxon>Streptomyces</taxon>
    </lineage>
</organism>
<reference evidence="1 2" key="1">
    <citation type="submission" date="2024-06" db="EMBL/GenBank/DDBJ databases">
        <title>The Natural Products Discovery Center: Release of the First 8490 Sequenced Strains for Exploring Actinobacteria Biosynthetic Diversity.</title>
        <authorList>
            <person name="Kalkreuter E."/>
            <person name="Kautsar S.A."/>
            <person name="Yang D."/>
            <person name="Bader C.D."/>
            <person name="Teijaro C.N."/>
            <person name="Fluegel L."/>
            <person name="Davis C.M."/>
            <person name="Simpson J.R."/>
            <person name="Lauterbach L."/>
            <person name="Steele A.D."/>
            <person name="Gui C."/>
            <person name="Meng S."/>
            <person name="Li G."/>
            <person name="Viehrig K."/>
            <person name="Ye F."/>
            <person name="Su P."/>
            <person name="Kiefer A.F."/>
            <person name="Nichols A."/>
            <person name="Cepeda A.J."/>
            <person name="Yan W."/>
            <person name="Fan B."/>
            <person name="Jiang Y."/>
            <person name="Adhikari A."/>
            <person name="Zheng C.-J."/>
            <person name="Schuster L."/>
            <person name="Cowan T.M."/>
            <person name="Smanski M.J."/>
            <person name="Chevrette M.G."/>
            <person name="De Carvalho L.P.S."/>
            <person name="Shen B."/>
        </authorList>
    </citation>
    <scope>NUCLEOTIDE SEQUENCE [LARGE SCALE GENOMIC DNA]</scope>
    <source>
        <strain evidence="1 2">NPDC001694</strain>
    </source>
</reference>
<protein>
    <submittedName>
        <fullName evidence="1">Antitoxin</fullName>
    </submittedName>
</protein>
<name>A0ABV1TDE9_9ACTN</name>
<dbReference type="InterPro" id="IPR028037">
    <property type="entry name" value="Antitoxin_Rv0909/MT0933"/>
</dbReference>
<keyword evidence="2" id="KW-1185">Reference proteome</keyword>
<evidence type="ECO:0000313" key="1">
    <source>
        <dbReference type="EMBL" id="MER6268052.1"/>
    </source>
</evidence>